<dbReference type="Proteomes" id="UP000002218">
    <property type="component" value="Chromosome"/>
</dbReference>
<dbReference type="GO" id="GO:0015093">
    <property type="term" value="F:ferrous iron transmembrane transporter activity"/>
    <property type="evidence" value="ECO:0007669"/>
    <property type="project" value="TreeGrafter"/>
</dbReference>
<evidence type="ECO:0000313" key="9">
    <source>
        <dbReference type="Proteomes" id="UP000002218"/>
    </source>
</evidence>
<feature type="transmembrane region" description="Helical" evidence="7">
    <location>
        <begin position="108"/>
        <end position="126"/>
    </location>
</feature>
<keyword evidence="3 7" id="KW-0812">Transmembrane</keyword>
<dbReference type="RefSeq" id="WP_015749996.1">
    <property type="nucleotide sequence ID" value="NC_013235.1"/>
</dbReference>
<evidence type="ECO:0000256" key="7">
    <source>
        <dbReference type="SAM" id="Phobius"/>
    </source>
</evidence>
<dbReference type="HOGENOM" id="CLU_033798_0_0_11"/>
<dbReference type="EMBL" id="CP001737">
    <property type="protein sequence ID" value="ACV81187.1"/>
    <property type="molecule type" value="Genomic_DNA"/>
</dbReference>
<dbReference type="KEGG" id="nml:Namu_4913"/>
<feature type="transmembrane region" description="Helical" evidence="7">
    <location>
        <begin position="6"/>
        <end position="26"/>
    </location>
</feature>
<sequence length="579" mass="58772">MLATFVIGLREGLEAALIVGIIAAFLKQSNRADTIRQMWIGVGIAVAICLGVGVLLQLLRSELPQQQQEMLECVVAGIAVLMITYMILWMRKHSRDLRSSLQGAAGSALARGSAGALIVMAFLAVFREGFETAVFLLAAFQSAISPIQAGIGVVLGVAVAVVLGYLVYRGGIKLNLSRFFRITGAVLVLVAAGLVMSTLRAAYEAGWLTVGQQQALDLTALARPGSVQESLLTGMLGIRSTLPVVEVIAYLLYAVPMLLVVLWPPKRTPAPRALGKILLGSAAAALVVAGGLALAAPSVPAPRTDVQGPFTLVEAGGSATGTATVQAAFDALGGGSAGTPATLSVQVGGVSTSGSSVLTATGHAAVVLANGTSVTATTFAGTPLSSTPDPAAAGLSTTLTADQLAALNGGRLPVGIRSGTSGTTYTASYTDTVTPTVTADAESGIVVGVDVRLVRTVQVAVADRAPVQVGAIGDTTLSTPPAALAPALAQVAEFEHSRDINQVVGRVIPGLLVAFALVLLAFGLPKLLARPRGPSATIPATTPATTPATQPPVDRSPQAATPADRPQQSLAGSVPPRRP</sequence>
<organism evidence="8 9">
    <name type="scientific">Nakamurella multipartita (strain ATCC 700099 / DSM 44233 / CIP 104796 / JCM 9543 / NBRC 105858 / Y-104)</name>
    <name type="common">Microsphaera multipartita</name>
    <dbReference type="NCBI Taxonomy" id="479431"/>
    <lineage>
        <taxon>Bacteria</taxon>
        <taxon>Bacillati</taxon>
        <taxon>Actinomycetota</taxon>
        <taxon>Actinomycetes</taxon>
        <taxon>Nakamurellales</taxon>
        <taxon>Nakamurellaceae</taxon>
        <taxon>Nakamurella</taxon>
    </lineage>
</organism>
<feature type="compositionally biased region" description="Low complexity" evidence="6">
    <location>
        <begin position="535"/>
        <end position="552"/>
    </location>
</feature>
<reference evidence="9" key="1">
    <citation type="submission" date="2009-09" db="EMBL/GenBank/DDBJ databases">
        <title>The complete genome of Nakamurella multipartita DSM 44233.</title>
        <authorList>
            <consortium name="US DOE Joint Genome Institute (JGI-PGF)"/>
            <person name="Lucas S."/>
            <person name="Copeland A."/>
            <person name="Lapidus A."/>
            <person name="Glavina del Rio T."/>
            <person name="Dalin E."/>
            <person name="Tice H."/>
            <person name="Bruce D."/>
            <person name="Goodwin L."/>
            <person name="Pitluck S."/>
            <person name="Kyrpides N."/>
            <person name="Mavromatis K."/>
            <person name="Ivanova N."/>
            <person name="Ovchinnikova G."/>
            <person name="Sims D."/>
            <person name="Meincke L."/>
            <person name="Brettin T."/>
            <person name="Detter J.C."/>
            <person name="Han C."/>
            <person name="Larimer F."/>
            <person name="Land M."/>
            <person name="Hauser L."/>
            <person name="Markowitz V."/>
            <person name="Cheng J.-F."/>
            <person name="Hugenholtz P."/>
            <person name="Woyke T."/>
            <person name="Wu D."/>
            <person name="Klenk H.-P."/>
            <person name="Eisen J.A."/>
        </authorList>
    </citation>
    <scope>NUCLEOTIDE SEQUENCE [LARGE SCALE GENOMIC DNA]</scope>
    <source>
        <strain evidence="9">ATCC 700099 / DSM 44233 / CIP 104796 / JCM 9543 / NBRC 105858 / Y-104</strain>
    </source>
</reference>
<feature type="transmembrane region" description="Helical" evidence="7">
    <location>
        <begin position="146"/>
        <end position="167"/>
    </location>
</feature>
<feature type="transmembrane region" description="Helical" evidence="7">
    <location>
        <begin position="277"/>
        <end position="296"/>
    </location>
</feature>
<comment type="subcellular location">
    <subcellularLocation>
        <location evidence="1">Membrane</location>
        <topology evidence="1">Multi-pass membrane protein</topology>
    </subcellularLocation>
</comment>
<dbReference type="InterPro" id="IPR004923">
    <property type="entry name" value="FTR1/Fip1/EfeU"/>
</dbReference>
<dbReference type="PANTHER" id="PTHR31632">
    <property type="entry name" value="IRON TRANSPORTER FTH1"/>
    <property type="match status" value="1"/>
</dbReference>
<feature type="transmembrane region" description="Helical" evidence="7">
    <location>
        <begin position="503"/>
        <end position="524"/>
    </location>
</feature>
<feature type="transmembrane region" description="Helical" evidence="7">
    <location>
        <begin position="38"/>
        <end position="58"/>
    </location>
</feature>
<proteinExistence type="inferred from homology"/>
<feature type="transmembrane region" description="Helical" evidence="7">
    <location>
        <begin position="179"/>
        <end position="199"/>
    </location>
</feature>
<protein>
    <submittedName>
        <fullName evidence="8">Iron permease FTR1</fullName>
    </submittedName>
</protein>
<evidence type="ECO:0000256" key="6">
    <source>
        <dbReference type="SAM" id="MobiDB-lite"/>
    </source>
</evidence>
<evidence type="ECO:0000256" key="2">
    <source>
        <dbReference type="ARBA" id="ARBA00008333"/>
    </source>
</evidence>
<keyword evidence="9" id="KW-1185">Reference proteome</keyword>
<dbReference type="PANTHER" id="PTHR31632:SF2">
    <property type="entry name" value="PLASMA MEMBRANE IRON PERMEASE"/>
    <property type="match status" value="1"/>
</dbReference>
<evidence type="ECO:0000256" key="1">
    <source>
        <dbReference type="ARBA" id="ARBA00004141"/>
    </source>
</evidence>
<reference evidence="8 9" key="2">
    <citation type="journal article" date="2010" name="Stand. Genomic Sci.">
        <title>Complete genome sequence of Nakamurella multipartita type strain (Y-104).</title>
        <authorList>
            <person name="Tice H."/>
            <person name="Mayilraj S."/>
            <person name="Sims D."/>
            <person name="Lapidus A."/>
            <person name="Nolan M."/>
            <person name="Lucas S."/>
            <person name="Glavina Del Rio T."/>
            <person name="Copeland A."/>
            <person name="Cheng J.F."/>
            <person name="Meincke L."/>
            <person name="Bruce D."/>
            <person name="Goodwin L."/>
            <person name="Pitluck S."/>
            <person name="Ivanova N."/>
            <person name="Mavromatis K."/>
            <person name="Ovchinnikova G."/>
            <person name="Pati A."/>
            <person name="Chen A."/>
            <person name="Palaniappan K."/>
            <person name="Land M."/>
            <person name="Hauser L."/>
            <person name="Chang Y.J."/>
            <person name="Jeffries C.D."/>
            <person name="Detter J.C."/>
            <person name="Brettin T."/>
            <person name="Rohde M."/>
            <person name="Goker M."/>
            <person name="Bristow J."/>
            <person name="Eisen J.A."/>
            <person name="Markowitz V."/>
            <person name="Hugenholtz P."/>
            <person name="Kyrpides N.C."/>
            <person name="Klenk H.P."/>
            <person name="Chen F."/>
        </authorList>
    </citation>
    <scope>NUCLEOTIDE SEQUENCE [LARGE SCALE GENOMIC DNA]</scope>
    <source>
        <strain evidence="9">ATCC 700099 / DSM 44233 / CIP 104796 / JCM 9543 / NBRC 105858 / Y-104</strain>
    </source>
</reference>
<evidence type="ECO:0000313" key="8">
    <source>
        <dbReference type="EMBL" id="ACV81187.1"/>
    </source>
</evidence>
<comment type="similarity">
    <text evidence="2">Belongs to the oxidase-dependent Fe transporter (OFeT) (TC 9.A.10.1) family.</text>
</comment>
<evidence type="ECO:0000256" key="4">
    <source>
        <dbReference type="ARBA" id="ARBA00022989"/>
    </source>
</evidence>
<dbReference type="InParanoid" id="C8X9Y7"/>
<keyword evidence="5 7" id="KW-0472">Membrane</keyword>
<feature type="transmembrane region" description="Helical" evidence="7">
    <location>
        <begin position="247"/>
        <end position="265"/>
    </location>
</feature>
<name>C8X9Y7_NAKMY</name>
<dbReference type="GO" id="GO:0033573">
    <property type="term" value="C:high-affinity iron permease complex"/>
    <property type="evidence" value="ECO:0007669"/>
    <property type="project" value="InterPro"/>
</dbReference>
<evidence type="ECO:0000256" key="5">
    <source>
        <dbReference type="ARBA" id="ARBA00023136"/>
    </source>
</evidence>
<dbReference type="STRING" id="479431.Namu_4913"/>
<dbReference type="NCBIfam" id="NF041756">
    <property type="entry name" value="EfeU"/>
    <property type="match status" value="1"/>
</dbReference>
<keyword evidence="4 7" id="KW-1133">Transmembrane helix</keyword>
<feature type="transmembrane region" description="Helical" evidence="7">
    <location>
        <begin position="70"/>
        <end position="88"/>
    </location>
</feature>
<accession>C8X9Y7</accession>
<gene>
    <name evidence="8" type="ordered locus">Namu_4913</name>
</gene>
<evidence type="ECO:0000256" key="3">
    <source>
        <dbReference type="ARBA" id="ARBA00022692"/>
    </source>
</evidence>
<dbReference type="Pfam" id="PF03239">
    <property type="entry name" value="FTR1"/>
    <property type="match status" value="1"/>
</dbReference>
<feature type="region of interest" description="Disordered" evidence="6">
    <location>
        <begin position="535"/>
        <end position="579"/>
    </location>
</feature>
<dbReference type="eggNOG" id="COG0672">
    <property type="taxonomic scope" value="Bacteria"/>
</dbReference>
<dbReference type="AlphaFoldDB" id="C8X9Y7"/>